<evidence type="ECO:0000313" key="2">
    <source>
        <dbReference type="EMBL" id="KAK3922879.1"/>
    </source>
</evidence>
<name>A0AAE1LLF8_9NEOP</name>
<evidence type="ECO:0000313" key="3">
    <source>
        <dbReference type="Proteomes" id="UP001219518"/>
    </source>
</evidence>
<keyword evidence="1" id="KW-0812">Transmembrane</keyword>
<organism evidence="2 3">
    <name type="scientific">Frankliniella fusca</name>
    <dbReference type="NCBI Taxonomy" id="407009"/>
    <lineage>
        <taxon>Eukaryota</taxon>
        <taxon>Metazoa</taxon>
        <taxon>Ecdysozoa</taxon>
        <taxon>Arthropoda</taxon>
        <taxon>Hexapoda</taxon>
        <taxon>Insecta</taxon>
        <taxon>Pterygota</taxon>
        <taxon>Neoptera</taxon>
        <taxon>Paraneoptera</taxon>
        <taxon>Thysanoptera</taxon>
        <taxon>Terebrantia</taxon>
        <taxon>Thripoidea</taxon>
        <taxon>Thripidae</taxon>
        <taxon>Frankliniella</taxon>
    </lineage>
</organism>
<feature type="transmembrane region" description="Helical" evidence="1">
    <location>
        <begin position="297"/>
        <end position="320"/>
    </location>
</feature>
<dbReference type="Proteomes" id="UP001219518">
    <property type="component" value="Unassembled WGS sequence"/>
</dbReference>
<gene>
    <name evidence="2" type="ORF">KUF71_001538</name>
</gene>
<dbReference type="EMBL" id="JAHWGI010001134">
    <property type="protein sequence ID" value="KAK3922879.1"/>
    <property type="molecule type" value="Genomic_DNA"/>
</dbReference>
<keyword evidence="1" id="KW-0472">Membrane</keyword>
<accession>A0AAE1LLF8</accession>
<reference evidence="2" key="2">
    <citation type="journal article" date="2023" name="BMC Genomics">
        <title>Pest status, molecular evolution, and epigenetic factors derived from the genome assembly of Frankliniella fusca, a thysanopteran phytovirus vector.</title>
        <authorList>
            <person name="Catto M.A."/>
            <person name="Labadie P.E."/>
            <person name="Jacobson A.L."/>
            <person name="Kennedy G.G."/>
            <person name="Srinivasan R."/>
            <person name="Hunt B.G."/>
        </authorList>
    </citation>
    <scope>NUCLEOTIDE SEQUENCE</scope>
    <source>
        <strain evidence="2">PL_HMW_Pooled</strain>
    </source>
</reference>
<reference evidence="2" key="1">
    <citation type="submission" date="2021-07" db="EMBL/GenBank/DDBJ databases">
        <authorList>
            <person name="Catto M.A."/>
            <person name="Jacobson A."/>
            <person name="Kennedy G."/>
            <person name="Labadie P."/>
            <person name="Hunt B.G."/>
            <person name="Srinivasan R."/>
        </authorList>
    </citation>
    <scope>NUCLEOTIDE SEQUENCE</scope>
    <source>
        <strain evidence="2">PL_HMW_Pooled</strain>
        <tissue evidence="2">Head</tissue>
    </source>
</reference>
<proteinExistence type="predicted"/>
<evidence type="ECO:0000256" key="1">
    <source>
        <dbReference type="SAM" id="Phobius"/>
    </source>
</evidence>
<dbReference type="AlphaFoldDB" id="A0AAE1LLF8"/>
<keyword evidence="3" id="KW-1185">Reference proteome</keyword>
<protein>
    <submittedName>
        <fullName evidence="2">Trigger factor</fullName>
    </submittedName>
</protein>
<sequence>MAIFKRNPSPTPSLSSMVSDISISANDTLSADEEEVRNFVSKRFRKRLFLGHYQERRYVDYLGVYRDMVVLHSSETELKVEVDRVQSKLRRFYGDGKWLGITCPDTIGAPAAGHCFWTKLEEVAFGFYWFQIKKICFQDREIVIRLKVIRAVREEIAFPVISTSFSHNITENVDSLKARICAGLNSLKENEAESSKSDKSPSANAGIKNVEGSSRNLFASSGIGKEENDSFPDTVTKTLKLEDILVLLRFLLSSWREIFTFLCMAANGLGKCVEYVGDFSIKLIHEVSFLIRSLTPIFLAIIELVGKIIGGLYLLIAMIFRGPPPPQQFLPPNQNRPHLAIRNVPQVEPYSPFQRANRPRRYKRD</sequence>
<keyword evidence="1" id="KW-1133">Transmembrane helix</keyword>
<comment type="caution">
    <text evidence="2">The sequence shown here is derived from an EMBL/GenBank/DDBJ whole genome shotgun (WGS) entry which is preliminary data.</text>
</comment>